<dbReference type="Pfam" id="PF13585">
    <property type="entry name" value="CHU_C"/>
    <property type="match status" value="1"/>
</dbReference>
<keyword evidence="6" id="KW-1185">Reference proteome</keyword>
<feature type="signal peptide" evidence="2">
    <location>
        <begin position="1"/>
        <end position="21"/>
    </location>
</feature>
<feature type="chain" id="PRO_5046363929" evidence="2">
    <location>
        <begin position="22"/>
        <end position="2908"/>
    </location>
</feature>
<dbReference type="Gene3D" id="2.60.40.10">
    <property type="entry name" value="Immunoglobulins"/>
    <property type="match status" value="1"/>
</dbReference>
<feature type="region of interest" description="Disordered" evidence="1">
    <location>
        <begin position="2288"/>
        <end position="2312"/>
    </location>
</feature>
<dbReference type="Gene3D" id="2.60.40.2810">
    <property type="match status" value="2"/>
</dbReference>
<dbReference type="Pfam" id="PF19408">
    <property type="entry name" value="PKD_6"/>
    <property type="match status" value="1"/>
</dbReference>
<evidence type="ECO:0000313" key="5">
    <source>
        <dbReference type="EMBL" id="NCI51650.1"/>
    </source>
</evidence>
<evidence type="ECO:0000313" key="6">
    <source>
        <dbReference type="Proteomes" id="UP000753802"/>
    </source>
</evidence>
<evidence type="ECO:0000259" key="4">
    <source>
        <dbReference type="Pfam" id="PF19408"/>
    </source>
</evidence>
<feature type="compositionally biased region" description="Basic and acidic residues" evidence="1">
    <location>
        <begin position="2298"/>
        <end position="2312"/>
    </location>
</feature>
<feature type="domain" description="Invasin" evidence="3">
    <location>
        <begin position="1926"/>
        <end position="2016"/>
    </location>
</feature>
<dbReference type="NCBIfam" id="TIGR04131">
    <property type="entry name" value="Bac_Flav_CTERM"/>
    <property type="match status" value="1"/>
</dbReference>
<dbReference type="Gene3D" id="2.60.40.3440">
    <property type="match status" value="2"/>
</dbReference>
<dbReference type="NCBIfam" id="NF033679">
    <property type="entry name" value="DNRLRE_dom"/>
    <property type="match status" value="1"/>
</dbReference>
<dbReference type="InterPro" id="IPR045829">
    <property type="entry name" value="PKD_6"/>
</dbReference>
<dbReference type="RefSeq" id="WP_161819924.1">
    <property type="nucleotide sequence ID" value="NZ_JAACJS010000015.1"/>
</dbReference>
<evidence type="ECO:0000256" key="1">
    <source>
        <dbReference type="SAM" id="MobiDB-lite"/>
    </source>
</evidence>
<comment type="caution">
    <text evidence="5">The sequence shown here is derived from an EMBL/GenBank/DDBJ whole genome shotgun (WGS) entry which is preliminary data.</text>
</comment>
<dbReference type="InterPro" id="IPR013783">
    <property type="entry name" value="Ig-like_fold"/>
</dbReference>
<protein>
    <submittedName>
        <fullName evidence="5">Tandem-95 repeat protein</fullName>
    </submittedName>
</protein>
<organism evidence="5 6">
    <name type="scientific">Sediminibacterium roseum</name>
    <dbReference type="NCBI Taxonomy" id="1978412"/>
    <lineage>
        <taxon>Bacteria</taxon>
        <taxon>Pseudomonadati</taxon>
        <taxon>Bacteroidota</taxon>
        <taxon>Chitinophagia</taxon>
        <taxon>Chitinophagales</taxon>
        <taxon>Chitinophagaceae</taxon>
        <taxon>Sediminibacterium</taxon>
    </lineage>
</organism>
<dbReference type="InterPro" id="IPR026341">
    <property type="entry name" value="T9SS_type_B"/>
</dbReference>
<evidence type="ECO:0000259" key="3">
    <source>
        <dbReference type="Pfam" id="PF09134"/>
    </source>
</evidence>
<dbReference type="Pfam" id="PF17963">
    <property type="entry name" value="Big_9"/>
    <property type="match status" value="5"/>
</dbReference>
<sequence>MMLKKTALLVCAFLCVFLSQSKSFGQTTTFKSGTAIIDMGSASPTVKNSLKPYGLIYALLKNNHVPVSYVVNSAKLKGGADFVYNGKGYKGGTFIVSGEFINADVQAVLTNWANQGVVIDYTNSPITVDVTFKINFLPKWVMDKTNGSIGVSFLNAAGIPASAYSFKQPADLGTCDDIFVLPHADPTWADHGNLLTWNTTNKGAIWAGCHAVSELENLWNGSNPATKMNFLSTNGLVPFTDHNPTSTPFSNFLPGDPVGQYIGKTDNAQLSGSETVYLPKLGSAWRAGAKILTTSPSQSDLPSLDAGAKAVENIYGRAFDVSTNGYVAYQASHNIAGSNADQVAAQRMFFNFSFFAMNDKIPPIINLSLGAGSTQLKSTPTTGETSAPIVATNLGGATVTEYAWSVSPANAGTLNTPTANTTTFTAAPNISVITTVIVTCVVKEACGRVSFDSKTITIIPDVGYPAPATINKSIPESCQGGSITFNIFDDNVNANGGVRTMTSFSGIPNGTVSSSSDGKITFTANAGFKGTTSGTYKISNDGGATESASGTINITVGDDTQVPKLTDDAGTALVNTLKVFEVLPNDKSTQSATDADLLYIRSARTVTSKGYAYVNPGSRTISYVSKNAQTGVEQIEYQACNTAGYCATGTLSVTLVDNCGTGLYQTIETLTPLTQVFTPSADTYLNGTNVTTQTTPNGSSTSLSVKGFPAMRSLITFGGLATAFSTTAVIKQAVLTLTTSATYTHPALSSSASSTFPFQASALLKSYNAATTTYDVSSGWATAGAGTAGTDYSTTGQADFPFTSGVVLNAGSEVGAYVTSIVQSWVSSPVSNYGFRLGLIGSKTQTYSFYSSEGTTPPKLTVSYYPCSPTPTSYIPIVYPDAAATSSALTVTVSPLTNDENYYGNNQLITLINGSAAATVNTFSGTASITGGGTTILYTPSGGFVGVDTLNYTVTDQVNGTSNTASIRITVTRSAPTLVNDVATVNSGTLTSINVGANDVGYGGLGAPIIVTQPSNGIAVVNGNNVDYTPTSGFSGTDQFTYRRVGIAADACSAALSSTATVTITVNNQPPVAGPGTINTFACITSSLKVLDIASDPEGGALSAVIVSAPGHGTVVAKADGTLVYTPGASYSGVDAFTYHVVDPLGVTSGTATVSITVSGASNPNIAPIASADADVTLMNHPVYTNVISNDTDPNSDPLTVSITALGLTAPASGTITLMPNKLIKYTPATNFVGTDTYQYQITDSHVDGQVGCGVSASLSSITTVTITVKGIPTTLSGTVWNDADQSAANSFVNIKTNTETGTSGNGGVYVYVVDGNSIVIDKTPVDIDGTYLLSNVPSGTANLKLLLSSEDVLIGAALPAGSVPNGYNNSTPLSRALPTTTLADMGPYDWGIFTNPTLTPGTIIAPATVCSASAVPGTLSSTANATGGSITATGYVYQWQSSLNNTDFGNIAGATTSSYTPSGALTTTTYFRRKVSTNLNAAVYSNVVTITYTTSPTIVTAPATATIAAGGNIGLTASGADTYVWTPATGLSGTTTASVTATPLSTTRYTVTGTITPSGCTASASITVTVVNAGTIGSDQNNCGPFTPATLSSLADASGATGITYTWEASVTSASTGFSTIAGATAATYVPAGAITTTTYYRRVATAGGQSVRSNVVTATVKPLPSVNVSPTAVTVAAGASTTLAASGADTYDWAPATYLSATNTASVIATPTAVGATVYTVTGRITATGCTAMATVVMTAVPAGALIPGTIGSPQTICASTAPVAFTSTAATGGTGTINYQWQRSLDNVTFSNIPAATSANYGAGTLTQTYYYRRAASTSSDAAVYTPSVKVTVLQKPVIVGGINGVCAMPRDTVKTFSVTPAALATTYVWTVPATGGWSGSSSTNTINVKAGNTNGVITVTPYNQGCAGSQVTYNIAIIDYAQVTITGTPVTASGTSNDPINVKIQLYDVLGNIIGCSGGPATLCSSGGTFTKVTDNGDGTYTSQLISTADNVTICGSVAGVAISKTTTVTFTGPQGGIRSNGPIFDFETPRITFTATEGRAPFTVIYHSDKSPAGKNDTLRNVTSGTAYDVAKIPATTLYTLVKVTDANGETRDRNFIRDTTTTRVVIPKVIITLKADPARKEVDSTWATRIVVHTKNIGDLDLANSQARLNLKDVFPNPVTYVLDSVKVSGTTVVQNMNYDGVNNSDLFAKLTKKKTYNAAGLDMTGMAPDGTREELWNNDEDETVVRVGDDGHSIYMFGPQSNLPVGMDATIILWLHVKPNGYTEPFVMQAVALGTGHTQDATSLTTSLSNDNDKVEEHPEVTKKGDPLPAVINLFPTASIGVALNAGTPVEQGNGTYNVLLSYKLRNYGNVNLRDVKLQENLLRSILTPSTFNVVGGTLTATGGLNTNNAFDAKADTNMLTGTNLLGFKQEATVSYVINITPNQLQSVYRLQALASGYADDLLTTVTDLSTDGTNPDPDDNNVPSEKVITTIIINTPVPPLKPGDIGIKTGSTTVLANGYCGSADNVEIIPTSVNTGGLDAYLYQWQSSPDNITFKDIIGAEAATYTTGSVKTSYYLRRATISGSQVKYSNSVYIQIYTVPATPVITGTGTMVIGKGNITLTATQATGYVWSTGATTRSIVVGDPGNYTVTVSDANGCTATATAYAITSLEPGKAADIQKILSSAPVLQQDGSFLVSFNLVATNLRGELLDSVKITDDLTKVFPIQSTWSLADIKASGGLIANPSYDGKTNINLLSDVSKLPAFKKDSLQFTLKVFPNGFAGTLNNVAVLTANSPLGKVSVSSNDPLTNSDPTVRAPTKFVIPVVDIFIPTGFSPNNDGYNDYFVITRPFNTTIKMEIYNRWSNLVYKSLDYKNEWNGKGNQANRVLGEDLPDGTYYYEILAVNNTNGTVRKFAGYITLKR</sequence>
<feature type="domain" description="PKD-like" evidence="4">
    <location>
        <begin position="1840"/>
        <end position="1916"/>
    </location>
</feature>
<dbReference type="EMBL" id="JAACJS010000015">
    <property type="protein sequence ID" value="NCI51650.1"/>
    <property type="molecule type" value="Genomic_DNA"/>
</dbReference>
<gene>
    <name evidence="5" type="ORF">GWC95_17100</name>
</gene>
<feature type="compositionally biased region" description="Polar residues" evidence="1">
    <location>
        <begin position="2288"/>
        <end position="2297"/>
    </location>
</feature>
<name>A0ABX0A361_9BACT</name>
<proteinExistence type="predicted"/>
<dbReference type="InterPro" id="IPR015217">
    <property type="entry name" value="Invasin_dom_3"/>
</dbReference>
<evidence type="ECO:0000256" key="2">
    <source>
        <dbReference type="SAM" id="SignalP"/>
    </source>
</evidence>
<keyword evidence="2" id="KW-0732">Signal</keyword>
<dbReference type="Pfam" id="PF09134">
    <property type="entry name" value="Invasin_D3"/>
    <property type="match status" value="1"/>
</dbReference>
<dbReference type="NCBIfam" id="NF012211">
    <property type="entry name" value="tand_rpt_95"/>
    <property type="match status" value="2"/>
</dbReference>
<accession>A0ABX0A361</accession>
<dbReference type="Proteomes" id="UP000753802">
    <property type="component" value="Unassembled WGS sequence"/>
</dbReference>
<reference evidence="5 6" key="1">
    <citation type="submission" date="2020-01" db="EMBL/GenBank/DDBJ databases">
        <title>Genome analysis.</title>
        <authorList>
            <person name="Wu S."/>
            <person name="Wang G."/>
        </authorList>
    </citation>
    <scope>NUCLEOTIDE SEQUENCE [LARGE SCALE GENOMIC DNA]</scope>
    <source>
        <strain evidence="5 6">SYL130</strain>
    </source>
</reference>